<name>A0A238UPF8_HALVU</name>
<dbReference type="Pfam" id="PF26256">
    <property type="entry name" value="DUF8060"/>
    <property type="match status" value="1"/>
</dbReference>
<accession>A0A238UPF8</accession>
<proteinExistence type="predicted"/>
<feature type="domain" description="DUF8060" evidence="3">
    <location>
        <begin position="5"/>
        <end position="101"/>
    </location>
</feature>
<keyword evidence="2" id="KW-0812">Transmembrane</keyword>
<dbReference type="InterPro" id="IPR058373">
    <property type="entry name" value="DUF8060"/>
</dbReference>
<sequence length="113" mass="12046">MTDPSTTEPETDQPLNDADASDSRSGRLSASEIRALLDRVLLAALVVLALIAGWSAYGHVGTAIRTWLDPAYQPIVLAAFNVAVLLVALAGAAHQLRRLRGEESRSHTPNSSE</sequence>
<dbReference type="Proteomes" id="UP000198397">
    <property type="component" value="Unassembled WGS sequence"/>
</dbReference>
<feature type="region of interest" description="Disordered" evidence="1">
    <location>
        <begin position="1"/>
        <end position="26"/>
    </location>
</feature>
<keyword evidence="2" id="KW-1133">Transmembrane helix</keyword>
<organism evidence="4 5">
    <name type="scientific">Halorubrum vacuolatum</name>
    <name type="common">Natronobacterium vacuolatum</name>
    <dbReference type="NCBI Taxonomy" id="63740"/>
    <lineage>
        <taxon>Archaea</taxon>
        <taxon>Methanobacteriati</taxon>
        <taxon>Methanobacteriota</taxon>
        <taxon>Stenosarchaea group</taxon>
        <taxon>Halobacteria</taxon>
        <taxon>Halobacteriales</taxon>
        <taxon>Haloferacaceae</taxon>
        <taxon>Halorubrum</taxon>
    </lineage>
</organism>
<evidence type="ECO:0000313" key="4">
    <source>
        <dbReference type="EMBL" id="SNR23393.1"/>
    </source>
</evidence>
<evidence type="ECO:0000259" key="3">
    <source>
        <dbReference type="Pfam" id="PF26256"/>
    </source>
</evidence>
<evidence type="ECO:0000256" key="2">
    <source>
        <dbReference type="SAM" id="Phobius"/>
    </source>
</evidence>
<feature type="transmembrane region" description="Helical" evidence="2">
    <location>
        <begin position="75"/>
        <end position="96"/>
    </location>
</feature>
<dbReference type="EMBL" id="FZNQ01000001">
    <property type="protein sequence ID" value="SNR23393.1"/>
    <property type="molecule type" value="Genomic_DNA"/>
</dbReference>
<protein>
    <recommendedName>
        <fullName evidence="3">DUF8060 domain-containing protein</fullName>
    </recommendedName>
</protein>
<keyword evidence="2" id="KW-0472">Membrane</keyword>
<evidence type="ECO:0000256" key="1">
    <source>
        <dbReference type="SAM" id="MobiDB-lite"/>
    </source>
</evidence>
<feature type="transmembrane region" description="Helical" evidence="2">
    <location>
        <begin position="36"/>
        <end position="55"/>
    </location>
</feature>
<dbReference type="AlphaFoldDB" id="A0A238UPF8"/>
<keyword evidence="5" id="KW-1185">Reference proteome</keyword>
<evidence type="ECO:0000313" key="5">
    <source>
        <dbReference type="Proteomes" id="UP000198397"/>
    </source>
</evidence>
<gene>
    <name evidence="4" type="ORF">SAMN06264855_101110</name>
</gene>
<reference evidence="4 5" key="1">
    <citation type="submission" date="2017-06" db="EMBL/GenBank/DDBJ databases">
        <authorList>
            <person name="Kim H.J."/>
            <person name="Triplett B.A."/>
        </authorList>
    </citation>
    <scope>NUCLEOTIDE SEQUENCE [LARGE SCALE GENOMIC DNA]</scope>
    <source>
        <strain evidence="4 5">DSM 8800</strain>
    </source>
</reference>
<dbReference type="RefSeq" id="WP_394335397.1">
    <property type="nucleotide sequence ID" value="NZ_FZNQ01000001.1"/>
</dbReference>